<accession>A0ACC1BKH2</accession>
<sequence length="226" mass="24962">MKCNPGIDLPLKYQFLTPPFTDDSMTFLVLCRSLDFTWTGDEIVSRDGVANGKTTTCSRQFKKLLLLNLLIRFLFSLDGDFALMVELVKLRKKYGFFLVLDDAHGTFVCGKSCGGVAEEFNCERDIDICVGTLCKAAGYHGGFIACSKRRKQFIQSRGRSFIFSTSASILIAAAGQGSEEKALLASRLRITAVHTTDDIKKLTTALSCHINIEDIPSNSSNVYCKL</sequence>
<gene>
    <name evidence="1" type="ORF">Patl1_20740</name>
</gene>
<proteinExistence type="predicted"/>
<organism evidence="1 2">
    <name type="scientific">Pistacia atlantica</name>
    <dbReference type="NCBI Taxonomy" id="434234"/>
    <lineage>
        <taxon>Eukaryota</taxon>
        <taxon>Viridiplantae</taxon>
        <taxon>Streptophyta</taxon>
        <taxon>Embryophyta</taxon>
        <taxon>Tracheophyta</taxon>
        <taxon>Spermatophyta</taxon>
        <taxon>Magnoliopsida</taxon>
        <taxon>eudicotyledons</taxon>
        <taxon>Gunneridae</taxon>
        <taxon>Pentapetalae</taxon>
        <taxon>rosids</taxon>
        <taxon>malvids</taxon>
        <taxon>Sapindales</taxon>
        <taxon>Anacardiaceae</taxon>
        <taxon>Pistacia</taxon>
    </lineage>
</organism>
<reference evidence="2" key="1">
    <citation type="journal article" date="2023" name="G3 (Bethesda)">
        <title>Genome assembly and association tests identify interacting loci associated with vigor, precocity, and sex in interspecific pistachio rootstocks.</title>
        <authorList>
            <person name="Palmer W."/>
            <person name="Jacygrad E."/>
            <person name="Sagayaradj S."/>
            <person name="Cavanaugh K."/>
            <person name="Han R."/>
            <person name="Bertier L."/>
            <person name="Beede B."/>
            <person name="Kafkas S."/>
            <person name="Golino D."/>
            <person name="Preece J."/>
            <person name="Michelmore R."/>
        </authorList>
    </citation>
    <scope>NUCLEOTIDE SEQUENCE [LARGE SCALE GENOMIC DNA]</scope>
</reference>
<name>A0ACC1BKH2_9ROSI</name>
<evidence type="ECO:0000313" key="2">
    <source>
        <dbReference type="Proteomes" id="UP001164250"/>
    </source>
</evidence>
<protein>
    <submittedName>
        <fullName evidence="1">Uncharacterized protein</fullName>
    </submittedName>
</protein>
<comment type="caution">
    <text evidence="1">The sequence shown here is derived from an EMBL/GenBank/DDBJ whole genome shotgun (WGS) entry which is preliminary data.</text>
</comment>
<evidence type="ECO:0000313" key="1">
    <source>
        <dbReference type="EMBL" id="KAJ0099509.1"/>
    </source>
</evidence>
<keyword evidence="2" id="KW-1185">Reference proteome</keyword>
<dbReference type="Proteomes" id="UP001164250">
    <property type="component" value="Chromosome 4"/>
</dbReference>
<dbReference type="EMBL" id="CM047900">
    <property type="protein sequence ID" value="KAJ0099509.1"/>
    <property type="molecule type" value="Genomic_DNA"/>
</dbReference>